<sequence>MMARLDRMSAPERDHYLNMPCSTFDTAPWVVGPPLTEQKVALISTAGLHRRGDRPFSPGASDYRLIPADTPSTDLVMSHISTNFDRTGFQQDWNVVFPLDRLRELATAGDIGSVAQYHYSFMGATDPAAMEPRARELAQIMRVEGVDAVLLIPV</sequence>
<evidence type="ECO:0008006" key="4">
    <source>
        <dbReference type="Google" id="ProtNLM"/>
    </source>
</evidence>
<keyword evidence="3" id="KW-1185">Reference proteome</keyword>
<gene>
    <name evidence="2" type="ORF">ETSY2_31150</name>
</gene>
<dbReference type="EMBL" id="AZHX01001323">
    <property type="protein sequence ID" value="ETX04033.1"/>
    <property type="molecule type" value="Genomic_DNA"/>
</dbReference>
<evidence type="ECO:0000313" key="2">
    <source>
        <dbReference type="EMBL" id="ETX04033.1"/>
    </source>
</evidence>
<comment type="caution">
    <text evidence="2">The sequence shown here is derived from an EMBL/GenBank/DDBJ whole genome shotgun (WGS) entry which is preliminary data.</text>
</comment>
<proteinExistence type="predicted"/>
<organism evidence="2 3">
    <name type="scientific">Candidatus Entotheonella gemina</name>
    <dbReference type="NCBI Taxonomy" id="1429439"/>
    <lineage>
        <taxon>Bacteria</taxon>
        <taxon>Pseudomonadati</taxon>
        <taxon>Nitrospinota/Tectimicrobiota group</taxon>
        <taxon>Candidatus Tectimicrobiota</taxon>
        <taxon>Candidatus Entotheonellia</taxon>
        <taxon>Candidatus Entotheonellales</taxon>
        <taxon>Candidatus Entotheonellaceae</taxon>
        <taxon>Candidatus Entotheonella</taxon>
    </lineage>
</organism>
<dbReference type="HOGENOM" id="CLU_130293_0_0_7"/>
<name>W4M1L2_9BACT</name>
<reference evidence="2 3" key="1">
    <citation type="journal article" date="2014" name="Nature">
        <title>An environmental bacterial taxon with a large and distinct metabolic repertoire.</title>
        <authorList>
            <person name="Wilson M.C."/>
            <person name="Mori T."/>
            <person name="Ruckert C."/>
            <person name="Uria A.R."/>
            <person name="Helf M.J."/>
            <person name="Takada K."/>
            <person name="Gernert C."/>
            <person name="Steffens U.A."/>
            <person name="Heycke N."/>
            <person name="Schmitt S."/>
            <person name="Rinke C."/>
            <person name="Helfrich E.J."/>
            <person name="Brachmann A.O."/>
            <person name="Gurgui C."/>
            <person name="Wakimoto T."/>
            <person name="Kracht M."/>
            <person name="Crusemann M."/>
            <person name="Hentschel U."/>
            <person name="Abe I."/>
            <person name="Matsunaga S."/>
            <person name="Kalinowski J."/>
            <person name="Takeyama H."/>
            <person name="Piel J."/>
        </authorList>
    </citation>
    <scope>NUCLEOTIDE SEQUENCE [LARGE SCALE GENOMIC DNA]</scope>
    <source>
        <strain evidence="3">TSY2</strain>
    </source>
</reference>
<dbReference type="Pfam" id="PF07355">
    <property type="entry name" value="GRDB"/>
    <property type="match status" value="1"/>
</dbReference>
<accession>W4M1L2</accession>
<dbReference type="InterPro" id="IPR010187">
    <property type="entry name" value="Various_sel_PB"/>
</dbReference>
<dbReference type="Proteomes" id="UP000019140">
    <property type="component" value="Unassembled WGS sequence"/>
</dbReference>
<protein>
    <recommendedName>
        <fullName evidence="4">Selenoprotein B glycine/betaine/sarcosine/D-proline reductase</fullName>
    </recommendedName>
</protein>
<evidence type="ECO:0000256" key="1">
    <source>
        <dbReference type="ARBA" id="ARBA00023002"/>
    </source>
</evidence>
<dbReference type="GO" id="GO:0050485">
    <property type="term" value="F:oxidoreductase activity, acting on X-H and Y-H to form an X-Y bond, with a disulfide as acceptor"/>
    <property type="evidence" value="ECO:0007669"/>
    <property type="project" value="InterPro"/>
</dbReference>
<evidence type="ECO:0000313" key="3">
    <source>
        <dbReference type="Proteomes" id="UP000019140"/>
    </source>
</evidence>
<keyword evidence="1" id="KW-0560">Oxidoreductase</keyword>
<dbReference type="AlphaFoldDB" id="W4M1L2"/>